<evidence type="ECO:0000259" key="4">
    <source>
        <dbReference type="PROSITE" id="PS50048"/>
    </source>
</evidence>
<dbReference type="InterPro" id="IPR001138">
    <property type="entry name" value="Zn2Cys6_DnaBD"/>
</dbReference>
<dbReference type="PROSITE" id="PS50048">
    <property type="entry name" value="ZN2_CY6_FUNGAL_2"/>
    <property type="match status" value="1"/>
</dbReference>
<dbReference type="CDD" id="cd00067">
    <property type="entry name" value="GAL4"/>
    <property type="match status" value="1"/>
</dbReference>
<dbReference type="PROSITE" id="PS00463">
    <property type="entry name" value="ZN2_CY6_FUNGAL_1"/>
    <property type="match status" value="1"/>
</dbReference>
<comment type="subcellular location">
    <subcellularLocation>
        <location evidence="1">Nucleus</location>
    </subcellularLocation>
</comment>
<dbReference type="Pfam" id="PF00172">
    <property type="entry name" value="Zn_clus"/>
    <property type="match status" value="1"/>
</dbReference>
<protein>
    <recommendedName>
        <fullName evidence="4">Zn(2)-C6 fungal-type domain-containing protein</fullName>
    </recommendedName>
</protein>
<gene>
    <name evidence="5" type="ORF">EV356DRAFT_529684</name>
</gene>
<evidence type="ECO:0000313" key="6">
    <source>
        <dbReference type="Proteomes" id="UP000800092"/>
    </source>
</evidence>
<evidence type="ECO:0000313" key="5">
    <source>
        <dbReference type="EMBL" id="KAF2237755.1"/>
    </source>
</evidence>
<proteinExistence type="predicted"/>
<feature type="compositionally biased region" description="Polar residues" evidence="3">
    <location>
        <begin position="12"/>
        <end position="21"/>
    </location>
</feature>
<feature type="domain" description="Zn(2)-C6 fungal-type" evidence="4">
    <location>
        <begin position="67"/>
        <end position="95"/>
    </location>
</feature>
<name>A0A6A6HHZ5_VIRVR</name>
<dbReference type="SMART" id="SM00066">
    <property type="entry name" value="GAL4"/>
    <property type="match status" value="1"/>
</dbReference>
<dbReference type="GO" id="GO:0008270">
    <property type="term" value="F:zinc ion binding"/>
    <property type="evidence" value="ECO:0007669"/>
    <property type="project" value="InterPro"/>
</dbReference>
<organism evidence="5 6">
    <name type="scientific">Viridothelium virens</name>
    <name type="common">Speckled blister lichen</name>
    <name type="synonym">Trypethelium virens</name>
    <dbReference type="NCBI Taxonomy" id="1048519"/>
    <lineage>
        <taxon>Eukaryota</taxon>
        <taxon>Fungi</taxon>
        <taxon>Dikarya</taxon>
        <taxon>Ascomycota</taxon>
        <taxon>Pezizomycotina</taxon>
        <taxon>Dothideomycetes</taxon>
        <taxon>Dothideomycetes incertae sedis</taxon>
        <taxon>Trypetheliales</taxon>
        <taxon>Trypetheliaceae</taxon>
        <taxon>Viridothelium</taxon>
    </lineage>
</organism>
<keyword evidence="2" id="KW-0539">Nucleus</keyword>
<dbReference type="Gene3D" id="4.10.240.10">
    <property type="entry name" value="Zn(2)-C6 fungal-type DNA-binding domain"/>
    <property type="match status" value="1"/>
</dbReference>
<dbReference type="InterPro" id="IPR036864">
    <property type="entry name" value="Zn2-C6_fun-type_DNA-bd_sf"/>
</dbReference>
<evidence type="ECO:0000256" key="1">
    <source>
        <dbReference type="ARBA" id="ARBA00004123"/>
    </source>
</evidence>
<dbReference type="PANTHER" id="PTHR37534">
    <property type="entry name" value="TRANSCRIPTIONAL ACTIVATOR PROTEIN UGA3"/>
    <property type="match status" value="1"/>
</dbReference>
<evidence type="ECO:0000256" key="3">
    <source>
        <dbReference type="SAM" id="MobiDB-lite"/>
    </source>
</evidence>
<feature type="compositionally biased region" description="Polar residues" evidence="3">
    <location>
        <begin position="272"/>
        <end position="295"/>
    </location>
</feature>
<reference evidence="5" key="1">
    <citation type="journal article" date="2020" name="Stud. Mycol.">
        <title>101 Dothideomycetes genomes: a test case for predicting lifestyles and emergence of pathogens.</title>
        <authorList>
            <person name="Haridas S."/>
            <person name="Albert R."/>
            <person name="Binder M."/>
            <person name="Bloem J."/>
            <person name="Labutti K."/>
            <person name="Salamov A."/>
            <person name="Andreopoulos B."/>
            <person name="Baker S."/>
            <person name="Barry K."/>
            <person name="Bills G."/>
            <person name="Bluhm B."/>
            <person name="Cannon C."/>
            <person name="Castanera R."/>
            <person name="Culley D."/>
            <person name="Daum C."/>
            <person name="Ezra D."/>
            <person name="Gonzalez J."/>
            <person name="Henrissat B."/>
            <person name="Kuo A."/>
            <person name="Liang C."/>
            <person name="Lipzen A."/>
            <person name="Lutzoni F."/>
            <person name="Magnuson J."/>
            <person name="Mondo S."/>
            <person name="Nolan M."/>
            <person name="Ohm R."/>
            <person name="Pangilinan J."/>
            <person name="Park H.-J."/>
            <person name="Ramirez L."/>
            <person name="Alfaro M."/>
            <person name="Sun H."/>
            <person name="Tritt A."/>
            <person name="Yoshinaga Y."/>
            <person name="Zwiers L.-H."/>
            <person name="Turgeon B."/>
            <person name="Goodwin S."/>
            <person name="Spatafora J."/>
            <person name="Crous P."/>
            <person name="Grigoriev I."/>
        </authorList>
    </citation>
    <scope>NUCLEOTIDE SEQUENCE</scope>
    <source>
        <strain evidence="5">Tuck. ex Michener</strain>
    </source>
</reference>
<dbReference type="AlphaFoldDB" id="A0A6A6HHZ5"/>
<dbReference type="EMBL" id="ML991778">
    <property type="protein sequence ID" value="KAF2237755.1"/>
    <property type="molecule type" value="Genomic_DNA"/>
</dbReference>
<feature type="region of interest" description="Disordered" evidence="3">
    <location>
        <begin position="118"/>
        <end position="156"/>
    </location>
</feature>
<dbReference type="Proteomes" id="UP000800092">
    <property type="component" value="Unassembled WGS sequence"/>
</dbReference>
<accession>A0A6A6HHZ5</accession>
<dbReference type="InterPro" id="IPR021858">
    <property type="entry name" value="Fun_TF"/>
</dbReference>
<dbReference type="GO" id="GO:0005634">
    <property type="term" value="C:nucleus"/>
    <property type="evidence" value="ECO:0007669"/>
    <property type="project" value="UniProtKB-SubCell"/>
</dbReference>
<evidence type="ECO:0000256" key="2">
    <source>
        <dbReference type="ARBA" id="ARBA00023242"/>
    </source>
</evidence>
<dbReference type="GO" id="GO:0000981">
    <property type="term" value="F:DNA-binding transcription factor activity, RNA polymerase II-specific"/>
    <property type="evidence" value="ECO:0007669"/>
    <property type="project" value="InterPro"/>
</dbReference>
<feature type="compositionally biased region" description="Polar residues" evidence="3">
    <location>
        <begin position="126"/>
        <end position="135"/>
    </location>
</feature>
<dbReference type="PANTHER" id="PTHR37534:SF47">
    <property type="entry name" value="ZN(2)-C6 FUNGAL-TYPE DOMAIN-CONTAINING PROTEIN"/>
    <property type="match status" value="1"/>
</dbReference>
<dbReference type="GO" id="GO:0000976">
    <property type="term" value="F:transcription cis-regulatory region binding"/>
    <property type="evidence" value="ECO:0007669"/>
    <property type="project" value="TreeGrafter"/>
</dbReference>
<dbReference type="SUPFAM" id="SSF57701">
    <property type="entry name" value="Zn2/Cys6 DNA-binding domain"/>
    <property type="match status" value="1"/>
</dbReference>
<dbReference type="OrthoDB" id="3886144at2759"/>
<keyword evidence="6" id="KW-1185">Reference proteome</keyword>
<dbReference type="Pfam" id="PF11951">
    <property type="entry name" value="Fungal_trans_2"/>
    <property type="match status" value="1"/>
</dbReference>
<feature type="region of interest" description="Disordered" evidence="3">
    <location>
        <begin position="272"/>
        <end position="297"/>
    </location>
</feature>
<feature type="compositionally biased region" description="Polar residues" evidence="3">
    <location>
        <begin position="44"/>
        <end position="54"/>
    </location>
</feature>
<dbReference type="GO" id="GO:0045944">
    <property type="term" value="P:positive regulation of transcription by RNA polymerase II"/>
    <property type="evidence" value="ECO:0007669"/>
    <property type="project" value="TreeGrafter"/>
</dbReference>
<feature type="region of interest" description="Disordered" evidence="3">
    <location>
        <begin position="1"/>
        <end position="68"/>
    </location>
</feature>
<sequence>MADNIHIPSPSVFLQSSTAPTHAQDPAEADLPTHPKPNRRRPSTGKSKNATAASGNPRPKQTKSRNGCATCKQKRLKCDETKPGCQQCTKRNAICGGYAKDFKWRTFDEPQLAQKTAIARGKKVSFSASSPSATLKSARKESSGSEPPSSNSDVAVAPRNDSAQAHQIYNDRPAEQKCFPKESLGIQSAQISPSLSFAAPSSCSQDREVYNAAYTSTTEDILVEEAIDTAPSSISSADDLLDLHCDSLAGLGPDDPLTSSFMSTVSDQNCSAIPSRGNHSGNDESISQFEGSGANNVDDLHPMDTVVSCRHMSLVRSRIAQPVASTNLLGMMLHQPQVELGCPDVLFSRFDRETCGILSVKDGPTENGWRTLVLPMVHNCAPLYHAVAALTSFHLAKQVPYLRQQGIEHMQASINGLISDLPLMRADTAVATSLALAFAESWDKKISTGIDHIKGAGSMLQHALSEHKENPLVGRDLQRLRFLCSTWAYMDVIARLTSTSSTDQREFDEICRSLSPSWPFPQLPSTLYPKSMSSPSYSSLDTLMGCASSLFPIIGHTANLVRRVCRTTVNNAPIIAAATELKTQLQLWEPLPASVYTVPEDPQTSIEDCLRTAQAYRWATLLHLFQAVPEIATRSCEQLAHQTLNLLATVPLASRAVIVQIYPLLAAGCEMVDQEMREWVKDRWQNMGKKMGIGVIEASQNVVEEVWRRRDEYELRIVPSNDREFEDPLVEDTQFPDLLYLAGLDLDGTISSPVSPPKRRIAGEMDFEYTVRGDLHWLGVMKSWEWEVLLG</sequence>